<gene>
    <name evidence="9" type="ORF">ALP59_02308</name>
</gene>
<dbReference type="PIRSF" id="PIRSF037657">
    <property type="entry name" value="Lipoprotein_LppL"/>
    <property type="match status" value="1"/>
</dbReference>
<dbReference type="EMBL" id="RBSW01000132">
    <property type="protein sequence ID" value="RMS82826.1"/>
    <property type="molecule type" value="Genomic_DNA"/>
</dbReference>
<dbReference type="GO" id="GO:0009279">
    <property type="term" value="C:cell outer membrane"/>
    <property type="evidence" value="ECO:0007669"/>
    <property type="project" value="UniProtKB-SubCell"/>
</dbReference>
<feature type="chain" id="PRO_5018018299" evidence="8">
    <location>
        <begin position="19"/>
        <end position="51"/>
    </location>
</feature>
<dbReference type="AlphaFoldDB" id="A0A3M5G877"/>
<evidence type="ECO:0000256" key="7">
    <source>
        <dbReference type="SAM" id="MobiDB-lite"/>
    </source>
</evidence>
<dbReference type="PROSITE" id="PS51257">
    <property type="entry name" value="PROKAR_LIPOPROTEIN"/>
    <property type="match status" value="1"/>
</dbReference>
<dbReference type="NCBIfam" id="NF047847">
    <property type="entry name" value="SS_mature_LptM"/>
    <property type="match status" value="1"/>
</dbReference>
<organism evidence="9 10">
    <name type="scientific">Pseudomonas savastanoi</name>
    <name type="common">Pseudomonas syringae pv. savastanoi</name>
    <dbReference type="NCBI Taxonomy" id="29438"/>
    <lineage>
        <taxon>Bacteria</taxon>
        <taxon>Pseudomonadati</taxon>
        <taxon>Pseudomonadota</taxon>
        <taxon>Gammaproteobacteria</taxon>
        <taxon>Pseudomonadales</taxon>
        <taxon>Pseudomonadaceae</taxon>
        <taxon>Pseudomonas</taxon>
    </lineage>
</organism>
<keyword evidence="6 9" id="KW-0449">Lipoprotein</keyword>
<evidence type="ECO:0000256" key="5">
    <source>
        <dbReference type="ARBA" id="ARBA00023237"/>
    </source>
</evidence>
<feature type="compositionally biased region" description="Basic and acidic residues" evidence="7">
    <location>
        <begin position="34"/>
        <end position="43"/>
    </location>
</feature>
<feature type="region of interest" description="Disordered" evidence="7">
    <location>
        <begin position="29"/>
        <end position="51"/>
    </location>
</feature>
<reference evidence="9 10" key="1">
    <citation type="submission" date="2018-08" db="EMBL/GenBank/DDBJ databases">
        <title>Recombination of ecologically and evolutionarily significant loci maintains genetic cohesion in the Pseudomonas syringae species complex.</title>
        <authorList>
            <person name="Dillon M."/>
            <person name="Thakur S."/>
            <person name="Almeida R.N.D."/>
            <person name="Weir B.S."/>
            <person name="Guttman D.S."/>
        </authorList>
    </citation>
    <scope>NUCLEOTIDE SEQUENCE [LARGE SCALE GENOMIC DNA]</scope>
    <source>
        <strain evidence="9 10">ICMP 9421</strain>
    </source>
</reference>
<name>A0A3M5G877_PSESS</name>
<accession>A0A3M5G877</accession>
<feature type="signal peptide" evidence="8">
    <location>
        <begin position="1"/>
        <end position="18"/>
    </location>
</feature>
<dbReference type="RefSeq" id="WP_122269616.1">
    <property type="nucleotide sequence ID" value="NZ_RBSW01000132.1"/>
</dbReference>
<evidence type="ECO:0000256" key="1">
    <source>
        <dbReference type="ARBA" id="ARBA00004459"/>
    </source>
</evidence>
<dbReference type="InterPro" id="IPR032831">
    <property type="entry name" value="LptM_cons"/>
</dbReference>
<evidence type="ECO:0000313" key="10">
    <source>
        <dbReference type="Proteomes" id="UP000270499"/>
    </source>
</evidence>
<keyword evidence="2 8" id="KW-0732">Signal</keyword>
<comment type="caution">
    <text evidence="9">The sequence shown here is derived from an EMBL/GenBank/DDBJ whole genome shotgun (WGS) entry which is preliminary data.</text>
</comment>
<keyword evidence="4" id="KW-0564">Palmitate</keyword>
<evidence type="ECO:0000256" key="6">
    <source>
        <dbReference type="ARBA" id="ARBA00023288"/>
    </source>
</evidence>
<proteinExistence type="predicted"/>
<protein>
    <submittedName>
        <fullName evidence="9">Lipoprotein LppL</fullName>
    </submittedName>
</protein>
<comment type="subcellular location">
    <subcellularLocation>
        <location evidence="1">Cell outer membrane</location>
        <topology evidence="1">Lipid-anchor</topology>
    </subcellularLocation>
</comment>
<evidence type="ECO:0000256" key="2">
    <source>
        <dbReference type="ARBA" id="ARBA00022729"/>
    </source>
</evidence>
<dbReference type="InterPro" id="IPR017254">
    <property type="entry name" value="Lipoprotein_LppL"/>
</dbReference>
<evidence type="ECO:0000256" key="8">
    <source>
        <dbReference type="SAM" id="SignalP"/>
    </source>
</evidence>
<sequence>MKRLISSLAALAALVAVACLVTACGQKGPLYLPDDTKTPDEQAKSQSHKHL</sequence>
<keyword evidence="5" id="KW-0998">Cell outer membrane</keyword>
<evidence type="ECO:0000256" key="4">
    <source>
        <dbReference type="ARBA" id="ARBA00023139"/>
    </source>
</evidence>
<keyword evidence="3" id="KW-0472">Membrane</keyword>
<dbReference type="Pfam" id="PF13627">
    <property type="entry name" value="LptM_cons"/>
    <property type="match status" value="1"/>
</dbReference>
<dbReference type="Proteomes" id="UP000270499">
    <property type="component" value="Unassembled WGS sequence"/>
</dbReference>
<evidence type="ECO:0000256" key="3">
    <source>
        <dbReference type="ARBA" id="ARBA00023136"/>
    </source>
</evidence>
<evidence type="ECO:0000313" key="9">
    <source>
        <dbReference type="EMBL" id="RMS82826.1"/>
    </source>
</evidence>